<evidence type="ECO:0000259" key="2">
    <source>
        <dbReference type="Pfam" id="PF13478"/>
    </source>
</evidence>
<keyword evidence="4" id="KW-1185">Reference proteome</keyword>
<evidence type="ECO:0000259" key="1">
    <source>
        <dbReference type="Pfam" id="PF02625"/>
    </source>
</evidence>
<feature type="domain" description="XdhC Rossmann" evidence="2">
    <location>
        <begin position="206"/>
        <end position="350"/>
    </location>
</feature>
<name>A0ABW3K0M5_9BACT</name>
<dbReference type="InterPro" id="IPR027051">
    <property type="entry name" value="XdhC_Rossmann_dom"/>
</dbReference>
<dbReference type="EMBL" id="JBHTKA010000003">
    <property type="protein sequence ID" value="MFD0999805.1"/>
    <property type="molecule type" value="Genomic_DNA"/>
</dbReference>
<proteinExistence type="predicted"/>
<dbReference type="InterPro" id="IPR003777">
    <property type="entry name" value="XdhC_CoxI"/>
</dbReference>
<sequence>MKEFRTILQEYKKIDFSQRKAALATVVKVRGSSYRSPGARMLIMDDGKWVGSISGGCLEGDALRKARQVMTDKQPVTVTYDTREESNQNLGIGLGCNGVIDVLIEPVDPADNDNPTRFFESIIKMNAPVALATIFSHSNPTAIGKKLLITPGATKLHNLEDDELEYLISADLEKLFDSKKSEAKVYHTQGNETEVFIEMIQPSVSLIIFGGGFDARPVSQLAKSLGWEVTITDECVAHIAPLFFPTADNLSLCHRDFVDRDFHITPYTACVLMSHNYEYDRDVLKKLLKSEAPYIGILGPRKRFDKMLSDFSREGITLSSKDAHRIHSPIGLDIGAEAPDEIAVSIIAEIQSKFSNRSGGFLKYRTGPIHQRDTASDQVFKQVYLHELEERTAQSS</sequence>
<organism evidence="3 4">
    <name type="scientific">Ohtaekwangia kribbensis</name>
    <dbReference type="NCBI Taxonomy" id="688913"/>
    <lineage>
        <taxon>Bacteria</taxon>
        <taxon>Pseudomonadati</taxon>
        <taxon>Bacteroidota</taxon>
        <taxon>Cytophagia</taxon>
        <taxon>Cytophagales</taxon>
        <taxon>Fulvivirgaceae</taxon>
        <taxon>Ohtaekwangia</taxon>
    </lineage>
</organism>
<evidence type="ECO:0000313" key="3">
    <source>
        <dbReference type="EMBL" id="MFD0999805.1"/>
    </source>
</evidence>
<dbReference type="Pfam" id="PF02625">
    <property type="entry name" value="XdhC_CoxI"/>
    <property type="match status" value="1"/>
</dbReference>
<evidence type="ECO:0000313" key="4">
    <source>
        <dbReference type="Proteomes" id="UP001597112"/>
    </source>
</evidence>
<dbReference type="InterPro" id="IPR052698">
    <property type="entry name" value="MoCofactor_Util/Proc"/>
</dbReference>
<dbReference type="PANTHER" id="PTHR30388">
    <property type="entry name" value="ALDEHYDE OXIDOREDUCTASE MOLYBDENUM COFACTOR ASSEMBLY PROTEIN"/>
    <property type="match status" value="1"/>
</dbReference>
<feature type="domain" description="XdhC- CoxI" evidence="1">
    <location>
        <begin position="18"/>
        <end position="81"/>
    </location>
</feature>
<dbReference type="PANTHER" id="PTHR30388:SF6">
    <property type="entry name" value="XANTHINE DEHYDROGENASE SUBUNIT A-RELATED"/>
    <property type="match status" value="1"/>
</dbReference>
<protein>
    <submittedName>
        <fullName evidence="3">XdhC family protein</fullName>
    </submittedName>
</protein>
<accession>A0ABW3K0M5</accession>
<gene>
    <name evidence="3" type="ORF">ACFQ21_10820</name>
</gene>
<dbReference type="RefSeq" id="WP_377578833.1">
    <property type="nucleotide sequence ID" value="NZ_JBHTKA010000003.1"/>
</dbReference>
<reference evidence="4" key="1">
    <citation type="journal article" date="2019" name="Int. J. Syst. Evol. Microbiol.">
        <title>The Global Catalogue of Microorganisms (GCM) 10K type strain sequencing project: providing services to taxonomists for standard genome sequencing and annotation.</title>
        <authorList>
            <consortium name="The Broad Institute Genomics Platform"/>
            <consortium name="The Broad Institute Genome Sequencing Center for Infectious Disease"/>
            <person name="Wu L."/>
            <person name="Ma J."/>
        </authorList>
    </citation>
    <scope>NUCLEOTIDE SEQUENCE [LARGE SCALE GENOMIC DNA]</scope>
    <source>
        <strain evidence="4">CCUG 58938</strain>
    </source>
</reference>
<dbReference type="Proteomes" id="UP001597112">
    <property type="component" value="Unassembled WGS sequence"/>
</dbReference>
<comment type="caution">
    <text evidence="3">The sequence shown here is derived from an EMBL/GenBank/DDBJ whole genome shotgun (WGS) entry which is preliminary data.</text>
</comment>
<dbReference type="Gene3D" id="3.40.50.720">
    <property type="entry name" value="NAD(P)-binding Rossmann-like Domain"/>
    <property type="match status" value="1"/>
</dbReference>
<dbReference type="Pfam" id="PF13478">
    <property type="entry name" value="XdhC_C"/>
    <property type="match status" value="1"/>
</dbReference>